<organism evidence="1 2">
    <name type="scientific">Cylindrobasidium torrendii FP15055 ss-10</name>
    <dbReference type="NCBI Taxonomy" id="1314674"/>
    <lineage>
        <taxon>Eukaryota</taxon>
        <taxon>Fungi</taxon>
        <taxon>Dikarya</taxon>
        <taxon>Basidiomycota</taxon>
        <taxon>Agaricomycotina</taxon>
        <taxon>Agaricomycetes</taxon>
        <taxon>Agaricomycetidae</taxon>
        <taxon>Agaricales</taxon>
        <taxon>Marasmiineae</taxon>
        <taxon>Physalacriaceae</taxon>
        <taxon>Cylindrobasidium</taxon>
    </lineage>
</organism>
<gene>
    <name evidence="1" type="ORF">CYLTODRAFT_445108</name>
</gene>
<dbReference type="Proteomes" id="UP000054007">
    <property type="component" value="Unassembled WGS sequence"/>
</dbReference>
<keyword evidence="2" id="KW-1185">Reference proteome</keyword>
<evidence type="ECO:0000313" key="2">
    <source>
        <dbReference type="Proteomes" id="UP000054007"/>
    </source>
</evidence>
<dbReference type="AlphaFoldDB" id="A0A0D7B6L0"/>
<evidence type="ECO:0000313" key="1">
    <source>
        <dbReference type="EMBL" id="KIY65814.1"/>
    </source>
</evidence>
<protein>
    <submittedName>
        <fullName evidence="1">Uncharacterized protein</fullName>
    </submittedName>
</protein>
<sequence length="160" mass="17089">MADKMLNAFEDEGICGGGVEIQTSRVLPPVWESFPDEAPSVAHHSPWLGMKSTRVTETGNVPFMQRLCAETGEALAQLSFFPLVPHQKRWACSKHYLNLFGILNVAVDGTDIGLINARALKCQPVSLNGVGSSLELSERTLDGGPLSQGSSAFGGYLVSG</sequence>
<reference evidence="1 2" key="1">
    <citation type="journal article" date="2015" name="Fungal Genet. Biol.">
        <title>Evolution of novel wood decay mechanisms in Agaricales revealed by the genome sequences of Fistulina hepatica and Cylindrobasidium torrendii.</title>
        <authorList>
            <person name="Floudas D."/>
            <person name="Held B.W."/>
            <person name="Riley R."/>
            <person name="Nagy L.G."/>
            <person name="Koehler G."/>
            <person name="Ransdell A.S."/>
            <person name="Younus H."/>
            <person name="Chow J."/>
            <person name="Chiniquy J."/>
            <person name="Lipzen A."/>
            <person name="Tritt A."/>
            <person name="Sun H."/>
            <person name="Haridas S."/>
            <person name="LaButti K."/>
            <person name="Ohm R.A."/>
            <person name="Kues U."/>
            <person name="Blanchette R.A."/>
            <person name="Grigoriev I.V."/>
            <person name="Minto R.E."/>
            <person name="Hibbett D.S."/>
        </authorList>
    </citation>
    <scope>NUCLEOTIDE SEQUENCE [LARGE SCALE GENOMIC DNA]</scope>
    <source>
        <strain evidence="1 2">FP15055 ss-10</strain>
    </source>
</reference>
<proteinExistence type="predicted"/>
<accession>A0A0D7B6L0</accession>
<name>A0A0D7B6L0_9AGAR</name>
<dbReference type="EMBL" id="KN880576">
    <property type="protein sequence ID" value="KIY65814.1"/>
    <property type="molecule type" value="Genomic_DNA"/>
</dbReference>